<dbReference type="SMART" id="SM00303">
    <property type="entry name" value="GPS"/>
    <property type="match status" value="1"/>
</dbReference>
<dbReference type="GO" id="GO:0005509">
    <property type="term" value="F:calcium ion binding"/>
    <property type="evidence" value="ECO:0007669"/>
    <property type="project" value="UniProtKB-UniRule"/>
</dbReference>
<feature type="signal peptide" evidence="26">
    <location>
        <begin position="1"/>
        <end position="20"/>
    </location>
</feature>
<evidence type="ECO:0000256" key="14">
    <source>
        <dbReference type="ARBA" id="ARBA00023040"/>
    </source>
</evidence>
<evidence type="ECO:0000256" key="24">
    <source>
        <dbReference type="SAM" id="MobiDB-lite"/>
    </source>
</evidence>
<keyword evidence="12 21" id="KW-0106">Calcium</keyword>
<dbReference type="GO" id="GO:0042067">
    <property type="term" value="P:establishment of ommatidial planar polarity"/>
    <property type="evidence" value="ECO:0007669"/>
    <property type="project" value="UniProtKB-ARBA"/>
</dbReference>
<dbReference type="InterPro" id="IPR015919">
    <property type="entry name" value="Cadherin-like_sf"/>
</dbReference>
<dbReference type="GO" id="GO:0007156">
    <property type="term" value="P:homophilic cell adhesion via plasma membrane adhesion molecules"/>
    <property type="evidence" value="ECO:0007669"/>
    <property type="project" value="InterPro"/>
</dbReference>
<feature type="domain" description="Cadherin" evidence="33">
    <location>
        <begin position="626"/>
        <end position="732"/>
    </location>
</feature>
<dbReference type="Pfam" id="PF00028">
    <property type="entry name" value="Cadherin"/>
    <property type="match status" value="7"/>
</dbReference>
<keyword evidence="16 22" id="KW-1015">Disulfide bond</keyword>
<dbReference type="InterPro" id="IPR002049">
    <property type="entry name" value="LE_dom"/>
</dbReference>
<dbReference type="PANTHER" id="PTHR24026:SF51">
    <property type="entry name" value="PROTOCADHERIN-LIKE WING POLARITY PROTEIN STAN"/>
    <property type="match status" value="1"/>
</dbReference>
<dbReference type="PROSITE" id="PS50227">
    <property type="entry name" value="G_PROTEIN_RECEP_F2_3"/>
    <property type="match status" value="1"/>
</dbReference>
<dbReference type="GO" id="GO:0004930">
    <property type="term" value="F:G protein-coupled receptor activity"/>
    <property type="evidence" value="ECO:0007669"/>
    <property type="project" value="UniProtKB-KW"/>
</dbReference>
<dbReference type="InterPro" id="IPR000742">
    <property type="entry name" value="EGF"/>
</dbReference>
<evidence type="ECO:0000256" key="10">
    <source>
        <dbReference type="ARBA" id="ARBA00022729"/>
    </source>
</evidence>
<feature type="disulfide bond" evidence="22">
    <location>
        <begin position="1716"/>
        <end position="1725"/>
    </location>
</feature>
<feature type="transmembrane region" description="Helical" evidence="25">
    <location>
        <begin position="2534"/>
        <end position="2556"/>
    </location>
</feature>
<feature type="domain" description="Laminin EGF-like" evidence="29">
    <location>
        <begin position="2029"/>
        <end position="2076"/>
    </location>
</feature>
<evidence type="ECO:0000259" key="30">
    <source>
        <dbReference type="PROSITE" id="PS50221"/>
    </source>
</evidence>
<dbReference type="GO" id="GO:0005576">
    <property type="term" value="C:extracellular region"/>
    <property type="evidence" value="ECO:0007669"/>
    <property type="project" value="UniProtKB-SubCell"/>
</dbReference>
<feature type="transmembrane region" description="Helical" evidence="25">
    <location>
        <begin position="2720"/>
        <end position="2740"/>
    </location>
</feature>
<dbReference type="CDD" id="cd00054">
    <property type="entry name" value="EGF_CA"/>
    <property type="match status" value="2"/>
</dbReference>
<dbReference type="SMART" id="SM00180">
    <property type="entry name" value="EGF_Lam"/>
    <property type="match status" value="1"/>
</dbReference>
<keyword evidence="14" id="KW-0297">G-protein coupled receptor</keyword>
<dbReference type="Gene3D" id="2.170.300.10">
    <property type="entry name" value="Tie2 ligand-binding domain superfamily"/>
    <property type="match status" value="1"/>
</dbReference>
<dbReference type="GO" id="GO:0035159">
    <property type="term" value="P:regulation of tube length, open tracheal system"/>
    <property type="evidence" value="ECO:0007669"/>
    <property type="project" value="UniProtKB-ARBA"/>
</dbReference>
<feature type="domain" description="Cadherin" evidence="33">
    <location>
        <begin position="405"/>
        <end position="518"/>
    </location>
</feature>
<dbReference type="FunFam" id="2.10.25.10:FF:000006">
    <property type="entry name" value="Versican core protein-like isoform 1"/>
    <property type="match status" value="1"/>
</dbReference>
<dbReference type="InterPro" id="IPR020894">
    <property type="entry name" value="Cadherin_CS"/>
</dbReference>
<dbReference type="Pfam" id="PF00008">
    <property type="entry name" value="EGF"/>
    <property type="match status" value="2"/>
</dbReference>
<dbReference type="InterPro" id="IPR017981">
    <property type="entry name" value="GPCR_2-like_7TM"/>
</dbReference>
<evidence type="ECO:0000256" key="4">
    <source>
        <dbReference type="ARBA" id="ARBA00022473"/>
    </source>
</evidence>
<dbReference type="Pfam" id="PF23592">
    <property type="entry name" value="Cadherin_CELSR2_9th"/>
    <property type="match status" value="1"/>
</dbReference>
<evidence type="ECO:0000313" key="34">
    <source>
        <dbReference type="EMBL" id="KAK9500574.1"/>
    </source>
</evidence>
<dbReference type="SUPFAM" id="SSF49313">
    <property type="entry name" value="Cadherin-like"/>
    <property type="match status" value="9"/>
</dbReference>
<dbReference type="FunFam" id="2.60.40.60:FF:000013">
    <property type="entry name" value="Cadherin EGF LAG seven-pass G-type receptor"/>
    <property type="match status" value="1"/>
</dbReference>
<accession>A0AAW1CWC8</accession>
<proteinExistence type="predicted"/>
<evidence type="ECO:0000256" key="5">
    <source>
        <dbReference type="ARBA" id="ARBA00022475"/>
    </source>
</evidence>
<comment type="subcellular location">
    <subcellularLocation>
        <location evidence="1">Apical cell membrane</location>
    </subcellularLocation>
    <subcellularLocation>
        <location evidence="3">Cell membrane</location>
        <topology evidence="3">Multi-pass membrane protein</topology>
    </subcellularLocation>
    <subcellularLocation>
        <location evidence="2">Secreted</location>
    </subcellularLocation>
</comment>
<dbReference type="InterPro" id="IPR001879">
    <property type="entry name" value="GPCR_2_extracellular_dom"/>
</dbReference>
<dbReference type="GO" id="GO:0016339">
    <property type="term" value="P:calcium-dependent cell-cell adhesion via plasma membrane cell adhesion molecules"/>
    <property type="evidence" value="ECO:0007669"/>
    <property type="project" value="UniProtKB-ARBA"/>
</dbReference>
<dbReference type="Pfam" id="PF16489">
    <property type="entry name" value="GAIN"/>
    <property type="match status" value="1"/>
</dbReference>
<feature type="compositionally biased region" description="Low complexity" evidence="24">
    <location>
        <begin position="2837"/>
        <end position="2852"/>
    </location>
</feature>
<feature type="domain" description="Cadherin" evidence="33">
    <location>
        <begin position="1166"/>
        <end position="1266"/>
    </location>
</feature>
<dbReference type="SMART" id="SM00112">
    <property type="entry name" value="CA"/>
    <property type="match status" value="9"/>
</dbReference>
<feature type="compositionally biased region" description="Polar residues" evidence="24">
    <location>
        <begin position="2859"/>
        <end position="2871"/>
    </location>
</feature>
<dbReference type="FunFam" id="2.60.40.60:FF:000020">
    <property type="entry name" value="Dachsous cadherin-related 1b"/>
    <property type="match status" value="4"/>
</dbReference>
<dbReference type="Pfam" id="PF02210">
    <property type="entry name" value="Laminin_G_2"/>
    <property type="match status" value="2"/>
</dbReference>
<feature type="region of interest" description="Disordered" evidence="24">
    <location>
        <begin position="2788"/>
        <end position="2808"/>
    </location>
</feature>
<feature type="region of interest" description="Disordered" evidence="24">
    <location>
        <begin position="2833"/>
        <end position="2950"/>
    </location>
</feature>
<dbReference type="PROSITE" id="PS50261">
    <property type="entry name" value="G_PROTEIN_RECEP_F2_4"/>
    <property type="match status" value="1"/>
</dbReference>
<evidence type="ECO:0000256" key="20">
    <source>
        <dbReference type="ARBA" id="ARBA00023292"/>
    </source>
</evidence>
<feature type="transmembrane region" description="Helical" evidence="25">
    <location>
        <begin position="2606"/>
        <end position="2627"/>
    </location>
</feature>
<dbReference type="SMART" id="SM00008">
    <property type="entry name" value="HormR"/>
    <property type="match status" value="1"/>
</dbReference>
<evidence type="ECO:0000256" key="7">
    <source>
        <dbReference type="ARBA" id="ARBA00022536"/>
    </source>
</evidence>
<dbReference type="SUPFAM" id="SSF49899">
    <property type="entry name" value="Concanavalin A-like lectins/glucanases"/>
    <property type="match status" value="2"/>
</dbReference>
<dbReference type="PROSITE" id="PS00232">
    <property type="entry name" value="CADHERIN_1"/>
    <property type="match status" value="5"/>
</dbReference>
<feature type="compositionally biased region" description="Basic and acidic residues" evidence="24">
    <location>
        <begin position="2872"/>
        <end position="2883"/>
    </location>
</feature>
<dbReference type="PRINTS" id="PR00205">
    <property type="entry name" value="CADHERIN"/>
</dbReference>
<name>A0AAW1CWC8_9HEMI</name>
<feature type="transmembrane region" description="Helical" evidence="25">
    <location>
        <begin position="2639"/>
        <end position="2659"/>
    </location>
</feature>
<evidence type="ECO:0000256" key="11">
    <source>
        <dbReference type="ARBA" id="ARBA00022737"/>
    </source>
</evidence>
<dbReference type="Gene3D" id="1.20.1070.10">
    <property type="entry name" value="Rhodopsin 7-helix transmembrane proteins"/>
    <property type="match status" value="1"/>
</dbReference>
<keyword evidence="15 25" id="KW-0472">Membrane</keyword>
<evidence type="ECO:0000256" key="15">
    <source>
        <dbReference type="ARBA" id="ARBA00023136"/>
    </source>
</evidence>
<dbReference type="SUPFAM" id="SSF57196">
    <property type="entry name" value="EGF/Laminin"/>
    <property type="match status" value="2"/>
</dbReference>
<dbReference type="SMART" id="SM00179">
    <property type="entry name" value="EGF_CA"/>
    <property type="match status" value="2"/>
</dbReference>
<feature type="compositionally biased region" description="Low complexity" evidence="24">
    <location>
        <begin position="2889"/>
        <end position="2899"/>
    </location>
</feature>
<dbReference type="CDD" id="cd00053">
    <property type="entry name" value="EGF"/>
    <property type="match status" value="1"/>
</dbReference>
<dbReference type="GO" id="GO:0016324">
    <property type="term" value="C:apical plasma membrane"/>
    <property type="evidence" value="ECO:0007669"/>
    <property type="project" value="UniProtKB-SubCell"/>
</dbReference>
<dbReference type="Gene3D" id="2.60.40.60">
    <property type="entry name" value="Cadherins"/>
    <property type="match status" value="9"/>
</dbReference>
<dbReference type="InterPro" id="IPR013320">
    <property type="entry name" value="ConA-like_dom_sf"/>
</dbReference>
<dbReference type="Gene3D" id="2.60.120.200">
    <property type="match status" value="2"/>
</dbReference>
<evidence type="ECO:0000256" key="25">
    <source>
        <dbReference type="SAM" id="Phobius"/>
    </source>
</evidence>
<feature type="domain" description="Cadherin" evidence="33">
    <location>
        <begin position="1041"/>
        <end position="1147"/>
    </location>
</feature>
<dbReference type="PROSITE" id="PS00010">
    <property type="entry name" value="ASX_HYDROXYL"/>
    <property type="match status" value="1"/>
</dbReference>
<feature type="domain" description="G-protein coupled receptors family 2 profile 1" evidence="31">
    <location>
        <begin position="2061"/>
        <end position="2135"/>
    </location>
</feature>
<feature type="compositionally biased region" description="Polar residues" evidence="24">
    <location>
        <begin position="2788"/>
        <end position="2801"/>
    </location>
</feature>
<dbReference type="FunFam" id="2.60.40.60:FF:000038">
    <property type="entry name" value="Cadherin EGF LAG seven-pass G-type receptor 3"/>
    <property type="match status" value="1"/>
</dbReference>
<feature type="domain" description="EGF-like" evidence="28">
    <location>
        <begin position="1690"/>
        <end position="1726"/>
    </location>
</feature>
<feature type="domain" description="Cadherin" evidence="33">
    <location>
        <begin position="939"/>
        <end position="1040"/>
    </location>
</feature>
<feature type="domain" description="Cadherin" evidence="33">
    <location>
        <begin position="733"/>
        <end position="835"/>
    </location>
</feature>
<dbReference type="FunFam" id="2.10.25.10:FF:000011">
    <property type="entry name" value="Cadherin EGF LAG seven-pass G-type receptor"/>
    <property type="match status" value="1"/>
</dbReference>
<dbReference type="PROSITE" id="PS00022">
    <property type="entry name" value="EGF_1"/>
    <property type="match status" value="2"/>
</dbReference>
<dbReference type="EMBL" id="JAPXFL010000010">
    <property type="protein sequence ID" value="KAK9500574.1"/>
    <property type="molecule type" value="Genomic_DNA"/>
</dbReference>
<dbReference type="InterPro" id="IPR000203">
    <property type="entry name" value="GPS"/>
</dbReference>
<feature type="domain" description="Laminin G" evidence="27">
    <location>
        <begin position="1730"/>
        <end position="1896"/>
    </location>
</feature>
<feature type="domain" description="EGF-like" evidence="28">
    <location>
        <begin position="1407"/>
        <end position="1443"/>
    </location>
</feature>
<dbReference type="PROSITE" id="PS50268">
    <property type="entry name" value="CADHERIN_2"/>
    <property type="match status" value="9"/>
</dbReference>
<keyword evidence="6" id="KW-0964">Secreted</keyword>
<dbReference type="InterPro" id="IPR000832">
    <property type="entry name" value="GPCR_2_secretin-like"/>
</dbReference>
<dbReference type="GO" id="GO:0048638">
    <property type="term" value="P:regulation of developmental growth"/>
    <property type="evidence" value="ECO:0007669"/>
    <property type="project" value="UniProtKB-ARBA"/>
</dbReference>
<feature type="domain" description="GAIN-B" evidence="30">
    <location>
        <begin position="2330"/>
        <end position="2523"/>
    </location>
</feature>
<evidence type="ECO:0000259" key="32">
    <source>
        <dbReference type="PROSITE" id="PS50261"/>
    </source>
</evidence>
<evidence type="ECO:0000256" key="12">
    <source>
        <dbReference type="ARBA" id="ARBA00022837"/>
    </source>
</evidence>
<dbReference type="Proteomes" id="UP001461498">
    <property type="component" value="Unassembled WGS sequence"/>
</dbReference>
<comment type="caution">
    <text evidence="22">Lacks conserved residue(s) required for the propagation of feature annotation.</text>
</comment>
<evidence type="ECO:0000256" key="21">
    <source>
        <dbReference type="PROSITE-ProRule" id="PRU00043"/>
    </source>
</evidence>
<dbReference type="FunFam" id="2.10.25.10:FF:000045">
    <property type="entry name" value="Slit guidance ligand 2"/>
    <property type="match status" value="1"/>
</dbReference>
<feature type="disulfide bond" evidence="23">
    <location>
        <begin position="2031"/>
        <end position="2048"/>
    </location>
</feature>
<dbReference type="CDD" id="cd00110">
    <property type="entry name" value="LamG"/>
    <property type="match status" value="2"/>
</dbReference>
<dbReference type="PROSITE" id="PS50025">
    <property type="entry name" value="LAM_G_DOMAIN"/>
    <property type="match status" value="2"/>
</dbReference>
<evidence type="ECO:0000313" key="35">
    <source>
        <dbReference type="Proteomes" id="UP001461498"/>
    </source>
</evidence>
<evidence type="ECO:0000256" key="13">
    <source>
        <dbReference type="ARBA" id="ARBA00022989"/>
    </source>
</evidence>
<feature type="transmembrane region" description="Helical" evidence="25">
    <location>
        <begin position="2679"/>
        <end position="2699"/>
    </location>
</feature>
<protein>
    <recommendedName>
        <fullName evidence="36">Protocadherin-like wing polarity protein stan</fullName>
    </recommendedName>
</protein>
<dbReference type="PROSITE" id="PS01186">
    <property type="entry name" value="EGF_2"/>
    <property type="match status" value="2"/>
</dbReference>
<dbReference type="PROSITE" id="PS50026">
    <property type="entry name" value="EGF_3"/>
    <property type="match status" value="3"/>
</dbReference>
<keyword evidence="9 25" id="KW-0812">Transmembrane</keyword>
<dbReference type="InterPro" id="IPR032471">
    <property type="entry name" value="AGRL2-4_GAIN_subdom_A"/>
</dbReference>
<evidence type="ECO:0000256" key="1">
    <source>
        <dbReference type="ARBA" id="ARBA00004221"/>
    </source>
</evidence>
<evidence type="ECO:0000256" key="17">
    <source>
        <dbReference type="ARBA" id="ARBA00023170"/>
    </source>
</evidence>
<dbReference type="GO" id="GO:0048468">
    <property type="term" value="P:cell development"/>
    <property type="evidence" value="ECO:0007669"/>
    <property type="project" value="UniProtKB-ARBA"/>
</dbReference>
<evidence type="ECO:0000259" key="31">
    <source>
        <dbReference type="PROSITE" id="PS50227"/>
    </source>
</evidence>
<feature type="compositionally biased region" description="Polar residues" evidence="24">
    <location>
        <begin position="2926"/>
        <end position="2950"/>
    </location>
</feature>
<keyword evidence="13 25" id="KW-1133">Transmembrane helix</keyword>
<dbReference type="Gene3D" id="2.60.220.50">
    <property type="match status" value="1"/>
</dbReference>
<dbReference type="InterPro" id="IPR036445">
    <property type="entry name" value="GPCR_2_extracell_dom_sf"/>
</dbReference>
<keyword evidence="19" id="KW-0807">Transducer</keyword>
<comment type="caution">
    <text evidence="34">The sequence shown here is derived from an EMBL/GenBank/DDBJ whole genome shotgun (WGS) entry which is preliminary data.</text>
</comment>
<keyword evidence="7 22" id="KW-0245">EGF-like domain</keyword>
<evidence type="ECO:0000256" key="26">
    <source>
        <dbReference type="SAM" id="SignalP"/>
    </source>
</evidence>
<dbReference type="InterPro" id="IPR057244">
    <property type="entry name" value="GAIN_B"/>
</dbReference>
<evidence type="ECO:0000256" key="8">
    <source>
        <dbReference type="ARBA" id="ARBA00022553"/>
    </source>
</evidence>
<gene>
    <name evidence="34" type="ORF">O3M35_001814</name>
</gene>
<dbReference type="GO" id="GO:0001737">
    <property type="term" value="P:establishment of imaginal disc-derived wing hair orientation"/>
    <property type="evidence" value="ECO:0007669"/>
    <property type="project" value="UniProtKB-ARBA"/>
</dbReference>
<keyword evidence="8" id="KW-0597">Phosphoprotein</keyword>
<keyword evidence="4" id="KW-0217">Developmental protein</keyword>
<dbReference type="CDD" id="cd11304">
    <property type="entry name" value="Cadherin_repeat"/>
    <property type="match status" value="9"/>
</dbReference>
<dbReference type="Gene3D" id="4.10.1240.10">
    <property type="entry name" value="GPCR, family 2, extracellular hormone receptor domain"/>
    <property type="match status" value="1"/>
</dbReference>
<dbReference type="PROSITE" id="PS50027">
    <property type="entry name" value="EGF_LAM_2"/>
    <property type="match status" value="1"/>
</dbReference>
<evidence type="ECO:0000259" key="29">
    <source>
        <dbReference type="PROSITE" id="PS50027"/>
    </source>
</evidence>
<dbReference type="SMART" id="SM00282">
    <property type="entry name" value="LamG"/>
    <property type="match status" value="2"/>
</dbReference>
<dbReference type="InterPro" id="IPR001791">
    <property type="entry name" value="Laminin_G"/>
</dbReference>
<feature type="chain" id="PRO_5043407612" description="Protocadherin-like wing polarity protein stan" evidence="26">
    <location>
        <begin position="21"/>
        <end position="3090"/>
    </location>
</feature>
<keyword evidence="5" id="KW-1003">Cell membrane</keyword>
<dbReference type="PROSITE" id="PS01248">
    <property type="entry name" value="EGF_LAM_1"/>
    <property type="match status" value="1"/>
</dbReference>
<keyword evidence="20 23" id="KW-0424">Laminin EGF-like domain</keyword>
<dbReference type="InterPro" id="IPR002126">
    <property type="entry name" value="Cadherin-like_dom"/>
</dbReference>
<organism evidence="34 35">
    <name type="scientific">Rhynocoris fuscipes</name>
    <dbReference type="NCBI Taxonomy" id="488301"/>
    <lineage>
        <taxon>Eukaryota</taxon>
        <taxon>Metazoa</taxon>
        <taxon>Ecdysozoa</taxon>
        <taxon>Arthropoda</taxon>
        <taxon>Hexapoda</taxon>
        <taxon>Insecta</taxon>
        <taxon>Pterygota</taxon>
        <taxon>Neoptera</taxon>
        <taxon>Paraneoptera</taxon>
        <taxon>Hemiptera</taxon>
        <taxon>Heteroptera</taxon>
        <taxon>Panheteroptera</taxon>
        <taxon>Cimicomorpha</taxon>
        <taxon>Reduviidae</taxon>
        <taxon>Harpactorinae</taxon>
        <taxon>Harpactorini</taxon>
        <taxon>Rhynocoris</taxon>
    </lineage>
</organism>
<dbReference type="PROSITE" id="PS50221">
    <property type="entry name" value="GAIN_B"/>
    <property type="match status" value="1"/>
</dbReference>
<evidence type="ECO:0000256" key="3">
    <source>
        <dbReference type="ARBA" id="ARBA00004651"/>
    </source>
</evidence>
<dbReference type="Pfam" id="PF00002">
    <property type="entry name" value="7tm_2"/>
    <property type="match status" value="1"/>
</dbReference>
<feature type="domain" description="Cadherin" evidence="33">
    <location>
        <begin position="284"/>
        <end position="393"/>
    </location>
</feature>
<keyword evidence="35" id="KW-1185">Reference proteome</keyword>
<keyword evidence="18" id="KW-0325">Glycoprotein</keyword>
<keyword evidence="11" id="KW-0677">Repeat</keyword>
<dbReference type="GO" id="GO:0030054">
    <property type="term" value="C:cell junction"/>
    <property type="evidence" value="ECO:0007669"/>
    <property type="project" value="UniProtKB-ARBA"/>
</dbReference>
<dbReference type="FunFam" id="2.60.40.60:FF:000029">
    <property type="entry name" value="Cadherin EGF LAG seven-pass G-type receptor 3"/>
    <property type="match status" value="1"/>
</dbReference>
<dbReference type="InterPro" id="IPR001881">
    <property type="entry name" value="EGF-like_Ca-bd_dom"/>
</dbReference>
<feature type="domain" description="Cadherin" evidence="33">
    <location>
        <begin position="530"/>
        <end position="625"/>
    </location>
</feature>
<feature type="disulfide bond" evidence="23">
    <location>
        <begin position="2029"/>
        <end position="2041"/>
    </location>
</feature>
<dbReference type="PANTHER" id="PTHR24026">
    <property type="entry name" value="FAT ATYPICAL CADHERIN-RELATED"/>
    <property type="match status" value="1"/>
</dbReference>
<dbReference type="InterPro" id="IPR046338">
    <property type="entry name" value="GAIN_dom_sf"/>
</dbReference>
<dbReference type="SMART" id="SM00181">
    <property type="entry name" value="EGF"/>
    <property type="match status" value="6"/>
</dbReference>
<dbReference type="InterPro" id="IPR000152">
    <property type="entry name" value="EGF-type_Asp/Asn_hydroxyl_site"/>
</dbReference>
<evidence type="ECO:0000259" key="28">
    <source>
        <dbReference type="PROSITE" id="PS50026"/>
    </source>
</evidence>
<feature type="disulfide bond" evidence="23">
    <location>
        <begin position="2050"/>
        <end position="2059"/>
    </location>
</feature>
<dbReference type="Gene3D" id="2.10.25.10">
    <property type="entry name" value="Laminin"/>
    <property type="match status" value="3"/>
</dbReference>
<evidence type="ECO:0008006" key="36">
    <source>
        <dbReference type="Google" id="ProtNLM"/>
    </source>
</evidence>
<feature type="domain" description="Cadherin" evidence="33">
    <location>
        <begin position="836"/>
        <end position="938"/>
    </location>
</feature>
<dbReference type="FunFam" id="4.10.1240.10:FF:000021">
    <property type="entry name" value="Cadherin EGF LAG seven-pass G-type receptor"/>
    <property type="match status" value="1"/>
</dbReference>
<feature type="domain" description="Laminin G" evidence="27">
    <location>
        <begin position="1489"/>
        <end position="1687"/>
    </location>
</feature>
<dbReference type="FunFam" id="2.60.40.60:FF:000044">
    <property type="entry name" value="Cadherin, EGF LAG seven-pass G-type receptor 3"/>
    <property type="match status" value="1"/>
</dbReference>
<feature type="transmembrane region" description="Helical" evidence="25">
    <location>
        <begin position="2568"/>
        <end position="2586"/>
    </location>
</feature>
<evidence type="ECO:0000256" key="6">
    <source>
        <dbReference type="ARBA" id="ARBA00022525"/>
    </source>
</evidence>
<evidence type="ECO:0000256" key="9">
    <source>
        <dbReference type="ARBA" id="ARBA00022692"/>
    </source>
</evidence>
<evidence type="ECO:0000256" key="2">
    <source>
        <dbReference type="ARBA" id="ARBA00004613"/>
    </source>
</evidence>
<evidence type="ECO:0000256" key="19">
    <source>
        <dbReference type="ARBA" id="ARBA00023224"/>
    </source>
</evidence>
<feature type="compositionally biased region" description="Basic and acidic residues" evidence="24">
    <location>
        <begin position="2900"/>
        <end position="2915"/>
    </location>
</feature>
<evidence type="ECO:0000259" key="27">
    <source>
        <dbReference type="PROSITE" id="PS50025"/>
    </source>
</evidence>
<evidence type="ECO:0000259" key="33">
    <source>
        <dbReference type="PROSITE" id="PS50268"/>
    </source>
</evidence>
<dbReference type="Pfam" id="PF00053">
    <property type="entry name" value="EGF_laminin"/>
    <property type="match status" value="2"/>
</dbReference>
<evidence type="ECO:0000256" key="16">
    <source>
        <dbReference type="ARBA" id="ARBA00023157"/>
    </source>
</evidence>
<feature type="domain" description="G-protein coupled receptors family 2 profile 2" evidence="32">
    <location>
        <begin position="2532"/>
        <end position="2780"/>
    </location>
</feature>
<dbReference type="InterPro" id="IPR056286">
    <property type="entry name" value="Cadherin_CELSR1-3_9th"/>
</dbReference>
<feature type="domain" description="EGF-like" evidence="28">
    <location>
        <begin position="1933"/>
        <end position="1972"/>
    </location>
</feature>
<dbReference type="GO" id="GO:0051239">
    <property type="term" value="P:regulation of multicellular organismal process"/>
    <property type="evidence" value="ECO:0007669"/>
    <property type="project" value="UniProtKB-ARBA"/>
</dbReference>
<evidence type="ECO:0000256" key="23">
    <source>
        <dbReference type="PROSITE-ProRule" id="PRU00460"/>
    </source>
</evidence>
<evidence type="ECO:0000256" key="18">
    <source>
        <dbReference type="ARBA" id="ARBA00023180"/>
    </source>
</evidence>
<dbReference type="GO" id="GO:0007166">
    <property type="term" value="P:cell surface receptor signaling pathway"/>
    <property type="evidence" value="ECO:0007669"/>
    <property type="project" value="InterPro"/>
</dbReference>
<dbReference type="GO" id="GO:0022603">
    <property type="term" value="P:regulation of anatomical structure morphogenesis"/>
    <property type="evidence" value="ECO:0007669"/>
    <property type="project" value="UniProtKB-ARBA"/>
</dbReference>
<reference evidence="34 35" key="1">
    <citation type="submission" date="2022-12" db="EMBL/GenBank/DDBJ databases">
        <title>Chromosome-level genome assembly of true bugs.</title>
        <authorList>
            <person name="Ma L."/>
            <person name="Li H."/>
        </authorList>
    </citation>
    <scope>NUCLEOTIDE SEQUENCE [LARGE SCALE GENOMIC DNA]</scope>
    <source>
        <strain evidence="34">Lab_2022b</strain>
    </source>
</reference>
<keyword evidence="10 26" id="KW-0732">Signal</keyword>
<dbReference type="CDD" id="cd00055">
    <property type="entry name" value="EGF_Lam"/>
    <property type="match status" value="1"/>
</dbReference>
<keyword evidence="17" id="KW-0675">Receptor</keyword>
<sequence>MRLLLYGLCFVLFSLRLISAYLIILSEEDEAGVIIFDAGIKGHEHYRRRYSINVDRSANFVKKLLHVDHHDGRVRLRKKLHCDGVHYPNLFTLYIDSTSNGTLDYVSVPLRILIKGCADLVSFEDGVVINRLQNKISEAKKWTSETIASFAFPVYNPDRPFAPPTQVCLRPSQLLGHLHSLIPSSITASCRISYSGPDDPRFRVEPKTGDLVVGSDRTCLSGALVTNVAISFEYTCSGALVNIVSPQHTNVKVSLWFRASNSSLETGRVRRTLRPPGAVDLSFDRALYIASVLEEQPPGTEVCTVTVRHHQDNMIKAVYSMVSLLDARSQPMFRIESSSGVVSTTARLDREVMDVHYFRVTATAEDDATLPGRSSTTTLQINVGDINDHAPVFESGSGGGNSGTATGVMEANISEGSPVGSVVAQLRATDLDIGINAQIEYSLAGVESGGLDTGEGLFSIDSQTGLVTTRQPLDRETAEVYTILVRASDSAQPLSARLTSTVSLVVRVTDENDNYPQFGERTVTVVLPEETASLSNPVVATVRATDADSGHNGALRYAIIGGNTQGQFSIDSQSGEITLVKPLDYETIRSYRLVVRAQDGGSPGKSNTTQVLINVKDFNDNAPRFYTSLFQESVLETEPVGYSIVRVQAYDGDEGPNSEIEYKISSHYNPAILPVSVDPQTGWLYTNKQLDRETESKLYFEVLAVDHGTPAKTGTATVSIVVRDANDNDPQFSPKEYSANLAEDVAPGTSVVAVHASDPDENPRLHYEIASGNTRGRFAITTQNGRGLITVAQPLDYKQERRFVLVVKATDSGARYDTANVYINITDANTYPPVFDNAPYSATLPEDSKVGTTVLVVSASDGDTGQNAQITYSLSSETDHFSINADTGAIITTAPLDRESTSGYLLSVTAKDNGSPQLSDSTDVEITVTDVNDNPPKFSQESYTISVSEDVPIGTSVIQVSATDADMGLNGRVRYSLENTDTFIMEPITGVVRVNRALDRESVQTYSLVAVASDRATPPLSSSVVITVNVEDVNDSPPTFASDKLTLYIAENSPVGSTVGEVYASDPDVGVNALVQYSIIGGEDASSFTLQRRAGTDRAELITLTELDYESEKKEYHVVVRATSAPLRSDARLTVVVTDVNDNAPILPDFQVIFNNFRECFPSGPIGKIPATDADVSDKLRYRLLSGNNAHLVTLNETTGELTLSPHLNTNVPKLATMEVSVSDGVNEVKAWMELTVRLITDDMLLNSVTVRLADMTVSSFLSPLYSYFVEAVAAIVPCPKQNVYVFSVEDDPDAGDQKILNVSFSVRQPDGEMLAAQLLQERVHLNRALLNKLSTLQVLQFDDNLCVREPCLNFEKCLTVLKFGNASGFVASETMLFRPIYPVTTFACRCPKGFIGIKEHYLCDTEINMCYSNPCKNSGQCMQAEGGYTCICKPGFTGENCEVDLSVSCTETCPRGSTCSPLESGGYTCESCAPAMGSFQHYDRFCQLRARSFYKGSYLTFPSLSQRNRLTITFKFSTVESNGLLLYNGRYNLQHDFIAFELLDGSSVQFSFCLGSKVTKVVAVADSPLNDGAWHSVKVFYYNKTATVSLDDCDTAVAVKFGDKVNMTCAAKGTQELESRCALVTESCHRFLDLTGPLQIGGLPPGVMHPHLDYSTFSGCIADLYIDYKLIDLNKFVGNNGSKVGCAERDSFCSSSPCKNGGTCKDSWGTFICQCADGWSGVDCSESVPTAWSFAGEGELVFNPLLRPIQLPWETHFSIRTLQQDAFIMSIAIGQNSTASFTIRDGFLSYTVDSDEVRLTSWRISDGEWHRIVAIVSAGGTALLSMDGTRSSRPISLTTNPQKQFIGRLSVGTSPLVSSRMMPFSGCIKDIRLGSGQGLQLVQSPTTSLGVTEGCQNDASCPSSCPPNRHCRLNWLSSVCACNTGYVGEDCFSVCSLNPCENDGKCLMDRDSPLGYSCSCNQTLFGGEYCEVTKRRTCPSSWWGQPNCGPCDCDLEKGYSPHCDQMTGKCRCKESYYFVSEEVGCVPCSCYTPGSLSSTCDRATGQCDCKPGVVGLHCDQCPNPYAQVTHHGCEVIYGGCPRSHSRDIWWEKAEYGSLVSVPCPSGSSGKATRLCDRSLPGWRAPDLFNCTSAPFTQLKRLLGQLESGEVSVNTYVAMETAKSLESALNKSKLFGSDVLVTVELTSRLLNYETNLTGLSLTHVNDHSYIQHLVRILGEILSSRTMGFWSRIEQITSSTPDSVHTLVTEYMLTLVNNMKDTYTTPFEAISSNMVLGLDTVSSDSLFGYEVINSKLPPSAPTHFKETVVIPDTTNILQPPIQAASLIARNPNSSTSPTVVFPKYNNFLKSGNKFDEYTKILIPLELLGIKNIVPGDISTTKLFRGPGLAFVSTGTVSYAMYREGQTFFPEKFDHTVTSRWGIALQLGSTVVTVVATSSDGSQISSGLRTPVRIQLWLNSPVKSPRTNPQCVRWTHIRGFGEWTRAGCLTELPSGDWWKLPMVMVNCTCTTLSTHAIVVDLVAEHYTRDWSEAEEVYTWIGLSVSLWCLFTCLLVIELTTRGAPLNHSSIQVNMVLCLLVGQALYLAASKINITSHIVSCKLMAIALHYVWLCALVWWLISSIHLYRMLTQLRDVNRGPMVHYYTLGYGLSGVVVALAVAVRPDQYANYYFCWISIHESVIWAMIGPGALIILSNFVVLSLSLKAAFTVNHNIIAYGNLRSVVWTQVGCVPLMVTSWLSVIINSSDHAPLATAAMSLVLPLHSATLLVCQAVTSPVLRRLVLRLAGAKVPSSSTQPAGSTTPPDTLPPARSSMAYRQAAGGTINNSGAIEAARRHMGISNSSTTSRSTTKTSSSPYRSDAQLRNTSTSTSNYEPSHERRTAHTSDSESDGSEPSLELASSHSSDEEASSNRETDLGSHHQSVPPGLRASQSRGILSSRNTVPGQSSVELTQPPQLNIDSQLFQPIYAPRWPTSTMSAHYLHHSAEDGVPHRWTASTISDNELTNGMRCPSAAPSGEVKLSNIYSDQEDKASLGDKYLFPYTAEEDHSLPTRVFAQQQALGLMPNSPSPLTMHHEYMYPDISENEKATSETHV</sequence>
<evidence type="ECO:0000256" key="22">
    <source>
        <dbReference type="PROSITE-ProRule" id="PRU00076"/>
    </source>
</evidence>
<feature type="disulfide bond" evidence="22">
    <location>
        <begin position="1433"/>
        <end position="1442"/>
    </location>
</feature>